<dbReference type="PROSITE" id="PS50878">
    <property type="entry name" value="RT_POL"/>
    <property type="match status" value="1"/>
</dbReference>
<dbReference type="InterPro" id="IPR026960">
    <property type="entry name" value="RVT-Znf"/>
</dbReference>
<feature type="chain" id="PRO_5029801437" description="Reverse transcriptase domain-containing protein" evidence="1">
    <location>
        <begin position="27"/>
        <end position="600"/>
    </location>
</feature>
<keyword evidence="4" id="KW-1185">Reference proteome</keyword>
<dbReference type="PANTHER" id="PTHR31635">
    <property type="entry name" value="REVERSE TRANSCRIPTASE DOMAIN-CONTAINING PROTEIN-RELATED"/>
    <property type="match status" value="1"/>
</dbReference>
<evidence type="ECO:0000313" key="3">
    <source>
        <dbReference type="EnsemblMetazoa" id="XP_030854186"/>
    </source>
</evidence>
<sequence length="600" mass="70315">MERGIFQGCPISPYLFLLVIESMALAIRQNPNIQGIPVAENELKISLLADDSTCFIDGSDNSFKSLFDTIGFFSESSGCKLNISKSEAIWIGSLKGCQRYPFCEKGLKWNKFTFKTLGIHFSLTTDHLYDLNHKIKLKSIENTLNCWRARNLSLVGKICVVKTLLLPQVLYFFSVLCIKIPKKFFRQLNTILYKFIWNGGSDRVKRRLMCNDYSLGGLKMIDPYTFSIAQKMSWVKMLLDDKYQSVWKSIEMSILNNFSSREDILWKAYAPQSILNKLGSCQLAESLQTWYIFRENFAKTEFGTVFSAIGSCQCIWFNRNICSKSKHYFLYEDWLDKGIVYISDLLNPPHPGNKLFEELILDYDIGKKDRRKYNFLLRNIPNDLLVTSDLTPDKIFDDVKTKLLKTLKIPKYAYSTMLESCSPERQILFWNDLQEPDEVDWEKTHVNNFKCTISTRIRSFYFKLFHRAIGLNEFLYKIKRKVSPNCSFCNTDPETYSHIFVECPNVKPIWDETVKAIIQKTNKPLNVSTFEKMFGCESDRFLTYLFLLLKYYIYICKFQSKPPNFEGYKCYITANKELEYCIAKKNNKLPIHFRKWRFNI</sequence>
<dbReference type="InParanoid" id="A0A7M7PNR4"/>
<organism evidence="3 4">
    <name type="scientific">Strongylocentrotus purpuratus</name>
    <name type="common">Purple sea urchin</name>
    <dbReference type="NCBI Taxonomy" id="7668"/>
    <lineage>
        <taxon>Eukaryota</taxon>
        <taxon>Metazoa</taxon>
        <taxon>Echinodermata</taxon>
        <taxon>Eleutherozoa</taxon>
        <taxon>Echinozoa</taxon>
        <taxon>Echinoidea</taxon>
        <taxon>Euechinoidea</taxon>
        <taxon>Echinacea</taxon>
        <taxon>Camarodonta</taxon>
        <taxon>Echinidea</taxon>
        <taxon>Strongylocentrotidae</taxon>
        <taxon>Strongylocentrotus</taxon>
    </lineage>
</organism>
<reference evidence="3" key="2">
    <citation type="submission" date="2021-01" db="UniProtKB">
        <authorList>
            <consortium name="EnsemblMetazoa"/>
        </authorList>
    </citation>
    <scope>IDENTIFICATION</scope>
</reference>
<evidence type="ECO:0000259" key="2">
    <source>
        <dbReference type="PROSITE" id="PS50878"/>
    </source>
</evidence>
<evidence type="ECO:0000313" key="4">
    <source>
        <dbReference type="Proteomes" id="UP000007110"/>
    </source>
</evidence>
<dbReference type="Pfam" id="PF00078">
    <property type="entry name" value="RVT_1"/>
    <property type="match status" value="1"/>
</dbReference>
<reference evidence="4" key="1">
    <citation type="submission" date="2015-02" db="EMBL/GenBank/DDBJ databases">
        <title>Genome sequencing for Strongylocentrotus purpuratus.</title>
        <authorList>
            <person name="Murali S."/>
            <person name="Liu Y."/>
            <person name="Vee V."/>
            <person name="English A."/>
            <person name="Wang M."/>
            <person name="Skinner E."/>
            <person name="Han Y."/>
            <person name="Muzny D.M."/>
            <person name="Worley K.C."/>
            <person name="Gibbs R.A."/>
        </authorList>
    </citation>
    <scope>NUCLEOTIDE SEQUENCE</scope>
</reference>
<evidence type="ECO:0000256" key="1">
    <source>
        <dbReference type="SAM" id="SignalP"/>
    </source>
</evidence>
<dbReference type="OrthoDB" id="6143068at2759"/>
<dbReference type="Proteomes" id="UP000007110">
    <property type="component" value="Unassembled WGS sequence"/>
</dbReference>
<name>A0A7M7PNR4_STRPU</name>
<dbReference type="AlphaFoldDB" id="A0A7M7PNR4"/>
<dbReference type="EnsemblMetazoa" id="XM_030998326">
    <property type="protein sequence ID" value="XP_030854186"/>
    <property type="gene ID" value="LOC115929443"/>
</dbReference>
<accession>A0A7M7PNR4</accession>
<dbReference type="OMA" id="NCWRARN"/>
<feature type="domain" description="Reverse transcriptase" evidence="2">
    <location>
        <begin position="1"/>
        <end position="114"/>
    </location>
</feature>
<proteinExistence type="predicted"/>
<dbReference type="GeneID" id="115929443"/>
<dbReference type="Pfam" id="PF13966">
    <property type="entry name" value="zf-RVT"/>
    <property type="match status" value="1"/>
</dbReference>
<dbReference type="PANTHER" id="PTHR31635:SF196">
    <property type="entry name" value="REVERSE TRANSCRIPTASE DOMAIN-CONTAINING PROTEIN-RELATED"/>
    <property type="match status" value="1"/>
</dbReference>
<keyword evidence="1" id="KW-0732">Signal</keyword>
<feature type="signal peptide" evidence="1">
    <location>
        <begin position="1"/>
        <end position="26"/>
    </location>
</feature>
<protein>
    <recommendedName>
        <fullName evidence="2">Reverse transcriptase domain-containing protein</fullName>
    </recommendedName>
</protein>
<dbReference type="KEGG" id="spu:115929443"/>
<dbReference type="RefSeq" id="XP_030854186.1">
    <property type="nucleotide sequence ID" value="XM_030998326.1"/>
</dbReference>
<dbReference type="InterPro" id="IPR000477">
    <property type="entry name" value="RT_dom"/>
</dbReference>